<accession>A0A3P7M4K4</accession>
<reference evidence="1 2" key="1">
    <citation type="submission" date="2018-11" db="EMBL/GenBank/DDBJ databases">
        <authorList>
            <consortium name="Pathogen Informatics"/>
        </authorList>
    </citation>
    <scope>NUCLEOTIDE SEQUENCE [LARGE SCALE GENOMIC DNA]</scope>
</reference>
<evidence type="ECO:0000313" key="1">
    <source>
        <dbReference type="EMBL" id="VDN13201.1"/>
    </source>
</evidence>
<sequence length="247" mass="28056">MNVRCELDSLRAWLERVTPTDFVEHLPQLDVKLHDLLGVVRHSDLEIYFAVCGRIYDLTASLKVPVNVLSKFNEISTLIFRLSVGEDSESATVNLSDECALHFNTAIERLLTNLPYCPQIFLQQDSMPIIAHTFSMVLGVLRNPQDNTDGVSFLIESGDCLESLCRTLVRFLTFDLDGMRVSDQFSVELADPPSSEVAPVVPVNLFQKFFKYFRQPAIVYDAERVVIALTSTCKFLRLQQQTFRCQL</sequence>
<name>A0A3P7M4K4_DIBLA</name>
<keyword evidence="2" id="KW-1185">Reference proteome</keyword>
<organism evidence="1 2">
    <name type="scientific">Dibothriocephalus latus</name>
    <name type="common">Fish tapeworm</name>
    <name type="synonym">Diphyllobothrium latum</name>
    <dbReference type="NCBI Taxonomy" id="60516"/>
    <lineage>
        <taxon>Eukaryota</taxon>
        <taxon>Metazoa</taxon>
        <taxon>Spiralia</taxon>
        <taxon>Lophotrochozoa</taxon>
        <taxon>Platyhelminthes</taxon>
        <taxon>Cestoda</taxon>
        <taxon>Eucestoda</taxon>
        <taxon>Diphyllobothriidea</taxon>
        <taxon>Diphyllobothriidae</taxon>
        <taxon>Dibothriocephalus</taxon>
    </lineage>
</organism>
<dbReference type="AlphaFoldDB" id="A0A3P7M4K4"/>
<gene>
    <name evidence="1" type="ORF">DILT_LOCUS9032</name>
</gene>
<proteinExistence type="predicted"/>
<protein>
    <submittedName>
        <fullName evidence="1">Uncharacterized protein</fullName>
    </submittedName>
</protein>
<dbReference type="EMBL" id="UYRU01055828">
    <property type="protein sequence ID" value="VDN13201.1"/>
    <property type="molecule type" value="Genomic_DNA"/>
</dbReference>
<evidence type="ECO:0000313" key="2">
    <source>
        <dbReference type="Proteomes" id="UP000281553"/>
    </source>
</evidence>
<dbReference type="Proteomes" id="UP000281553">
    <property type="component" value="Unassembled WGS sequence"/>
</dbReference>